<evidence type="ECO:0000313" key="3">
    <source>
        <dbReference type="EMBL" id="KAF9449047.1"/>
    </source>
</evidence>
<evidence type="ECO:0000256" key="2">
    <source>
        <dbReference type="SAM" id="SignalP"/>
    </source>
</evidence>
<proteinExistence type="predicted"/>
<feature type="chain" id="PRO_5040397447" evidence="2">
    <location>
        <begin position="26"/>
        <end position="214"/>
    </location>
</feature>
<feature type="signal peptide" evidence="2">
    <location>
        <begin position="1"/>
        <end position="25"/>
    </location>
</feature>
<dbReference type="Proteomes" id="UP000807342">
    <property type="component" value="Unassembled WGS sequence"/>
</dbReference>
<name>A0A9P6C2L4_9AGAR</name>
<feature type="compositionally biased region" description="Gly residues" evidence="1">
    <location>
        <begin position="193"/>
        <end position="202"/>
    </location>
</feature>
<organism evidence="3 4">
    <name type="scientific">Macrolepiota fuliginosa MF-IS2</name>
    <dbReference type="NCBI Taxonomy" id="1400762"/>
    <lineage>
        <taxon>Eukaryota</taxon>
        <taxon>Fungi</taxon>
        <taxon>Dikarya</taxon>
        <taxon>Basidiomycota</taxon>
        <taxon>Agaricomycotina</taxon>
        <taxon>Agaricomycetes</taxon>
        <taxon>Agaricomycetidae</taxon>
        <taxon>Agaricales</taxon>
        <taxon>Agaricineae</taxon>
        <taxon>Agaricaceae</taxon>
        <taxon>Macrolepiota</taxon>
    </lineage>
</organism>
<keyword evidence="2" id="KW-0732">Signal</keyword>
<feature type="region of interest" description="Disordered" evidence="1">
    <location>
        <begin position="193"/>
        <end position="214"/>
    </location>
</feature>
<evidence type="ECO:0000256" key="1">
    <source>
        <dbReference type="SAM" id="MobiDB-lite"/>
    </source>
</evidence>
<sequence length="214" mass="21905">MVFFAKATLLSLSFLTLGALPIARSFVCAQAASIPRELPNDGPNTFPGLMASTMDSANLGKGGSAGGTKRTPSVEIRQLDKLTFVPALLTDIGVVAPPPPSDDYGLRKTYINLKIQLSVSTEFNQHQSSPSKATLYTHIIIIMKFTLLVSVLALFLGSAVQAAPAPVPAPQLGNALSGALGGLTSALPLVGGGTASGGGTGGESAADIQDEETR</sequence>
<dbReference type="AlphaFoldDB" id="A0A9P6C2L4"/>
<evidence type="ECO:0000313" key="4">
    <source>
        <dbReference type="Proteomes" id="UP000807342"/>
    </source>
</evidence>
<protein>
    <submittedName>
        <fullName evidence="3">Uncharacterized protein</fullName>
    </submittedName>
</protein>
<keyword evidence="4" id="KW-1185">Reference proteome</keyword>
<gene>
    <name evidence="3" type="ORF">P691DRAFT_759387</name>
</gene>
<reference evidence="3" key="1">
    <citation type="submission" date="2020-11" db="EMBL/GenBank/DDBJ databases">
        <authorList>
            <consortium name="DOE Joint Genome Institute"/>
            <person name="Ahrendt S."/>
            <person name="Riley R."/>
            <person name="Andreopoulos W."/>
            <person name="Labutti K."/>
            <person name="Pangilinan J."/>
            <person name="Ruiz-Duenas F.J."/>
            <person name="Barrasa J.M."/>
            <person name="Sanchez-Garcia M."/>
            <person name="Camarero S."/>
            <person name="Miyauchi S."/>
            <person name="Serrano A."/>
            <person name="Linde D."/>
            <person name="Babiker R."/>
            <person name="Drula E."/>
            <person name="Ayuso-Fernandez I."/>
            <person name="Pacheco R."/>
            <person name="Padilla G."/>
            <person name="Ferreira P."/>
            <person name="Barriuso J."/>
            <person name="Kellner H."/>
            <person name="Castanera R."/>
            <person name="Alfaro M."/>
            <person name="Ramirez L."/>
            <person name="Pisabarro A.G."/>
            <person name="Kuo A."/>
            <person name="Tritt A."/>
            <person name="Lipzen A."/>
            <person name="He G."/>
            <person name="Yan M."/>
            <person name="Ng V."/>
            <person name="Cullen D."/>
            <person name="Martin F."/>
            <person name="Rosso M.-N."/>
            <person name="Henrissat B."/>
            <person name="Hibbett D."/>
            <person name="Martinez A.T."/>
            <person name="Grigoriev I.V."/>
        </authorList>
    </citation>
    <scope>NUCLEOTIDE SEQUENCE</scope>
    <source>
        <strain evidence="3">MF-IS2</strain>
    </source>
</reference>
<comment type="caution">
    <text evidence="3">The sequence shown here is derived from an EMBL/GenBank/DDBJ whole genome shotgun (WGS) entry which is preliminary data.</text>
</comment>
<dbReference type="EMBL" id="MU151142">
    <property type="protein sequence ID" value="KAF9449047.1"/>
    <property type="molecule type" value="Genomic_DNA"/>
</dbReference>
<accession>A0A9P6C2L4</accession>